<keyword evidence="2" id="KW-1003">Cell membrane</keyword>
<reference evidence="8" key="1">
    <citation type="submission" date="2016-11" db="EMBL/GenBank/DDBJ databases">
        <authorList>
            <person name="Varghese N."/>
            <person name="Submissions S."/>
        </authorList>
    </citation>
    <scope>NUCLEOTIDE SEQUENCE [LARGE SCALE GENOMIC DNA]</scope>
    <source>
        <strain evidence="8">DSM 28223</strain>
    </source>
</reference>
<comment type="subcellular location">
    <subcellularLocation>
        <location evidence="1">Cell inner membrane</location>
    </subcellularLocation>
</comment>
<dbReference type="RefSeq" id="WP_072792695.1">
    <property type="nucleotide sequence ID" value="NZ_FQWM01000002.1"/>
</dbReference>
<dbReference type="Proteomes" id="UP000184211">
    <property type="component" value="Unassembled WGS sequence"/>
</dbReference>
<dbReference type="GO" id="GO:0005886">
    <property type="term" value="C:plasma membrane"/>
    <property type="evidence" value="ECO:0007669"/>
    <property type="project" value="UniProtKB-SubCell"/>
</dbReference>
<accession>A0A1M5N6L5</accession>
<dbReference type="PANTHER" id="PTHR30606">
    <property type="entry name" value="LIPID A BIOSYNTHESIS LAUROYL ACYLTRANSFERASE"/>
    <property type="match status" value="1"/>
</dbReference>
<keyword evidence="8" id="KW-1185">Reference proteome</keyword>
<evidence type="ECO:0000256" key="4">
    <source>
        <dbReference type="ARBA" id="ARBA00022679"/>
    </source>
</evidence>
<proteinExistence type="predicted"/>
<dbReference type="InterPro" id="IPR004960">
    <property type="entry name" value="LipA_acyltrans"/>
</dbReference>
<dbReference type="PANTHER" id="PTHR30606:SF10">
    <property type="entry name" value="PHOSPHATIDYLINOSITOL MANNOSIDE ACYLTRANSFERASE"/>
    <property type="match status" value="1"/>
</dbReference>
<evidence type="ECO:0000256" key="3">
    <source>
        <dbReference type="ARBA" id="ARBA00022519"/>
    </source>
</evidence>
<keyword evidence="5" id="KW-0472">Membrane</keyword>
<sequence length="306" mass="34232">MSTTKTKKRATILERLEFAVIRTILRIIHAMPYERRIPALGWVMQRVIAPLAGYNRRVADNLKLVAPEIDAAERARLVGRTANNVGRTLAELFSPVDFKARARHVPLEGPGVAALEAAKAAGQPIIFVSGHFANYDVIRAALIEQGFDVGGLYRKMNNPLFHDYYVNNISTIGTPLFQRGRKGLGQMLRHLKKGGCLAALIDVRAGNGEPLTYFGHRAWTATSMAEMAVKYNALFVPVFSIRRPDGLSFKTHIDAPIPAGDPSEMTQAFNDILEAQVRENMDQWFWFHKRWKAIPKAQLIAEESEL</sequence>
<evidence type="ECO:0000313" key="8">
    <source>
        <dbReference type="Proteomes" id="UP000184211"/>
    </source>
</evidence>
<dbReference type="OrthoDB" id="9801955at2"/>
<keyword evidence="4 7" id="KW-0808">Transferase</keyword>
<dbReference type="GO" id="GO:0009247">
    <property type="term" value="P:glycolipid biosynthetic process"/>
    <property type="evidence" value="ECO:0007669"/>
    <property type="project" value="UniProtKB-ARBA"/>
</dbReference>
<dbReference type="CDD" id="cd07984">
    <property type="entry name" value="LPLAT_LABLAT-like"/>
    <property type="match status" value="1"/>
</dbReference>
<gene>
    <name evidence="7" type="ORF">SAMN04488044_1437</name>
</gene>
<dbReference type="GO" id="GO:0016746">
    <property type="term" value="F:acyltransferase activity"/>
    <property type="evidence" value="ECO:0007669"/>
    <property type="project" value="UniProtKB-KW"/>
</dbReference>
<dbReference type="PIRSF" id="PIRSF026649">
    <property type="entry name" value="MsbB"/>
    <property type="match status" value="1"/>
</dbReference>
<dbReference type="EMBL" id="FQWM01000002">
    <property type="protein sequence ID" value="SHG85204.1"/>
    <property type="molecule type" value="Genomic_DNA"/>
</dbReference>
<evidence type="ECO:0000256" key="1">
    <source>
        <dbReference type="ARBA" id="ARBA00004533"/>
    </source>
</evidence>
<evidence type="ECO:0000313" key="7">
    <source>
        <dbReference type="EMBL" id="SHG85204.1"/>
    </source>
</evidence>
<keyword evidence="6" id="KW-0012">Acyltransferase</keyword>
<protein>
    <submittedName>
        <fullName evidence="7">KDO2-lipid IV(A) lauroyltransferase</fullName>
    </submittedName>
</protein>
<evidence type="ECO:0000256" key="2">
    <source>
        <dbReference type="ARBA" id="ARBA00022475"/>
    </source>
</evidence>
<evidence type="ECO:0000256" key="6">
    <source>
        <dbReference type="ARBA" id="ARBA00023315"/>
    </source>
</evidence>
<keyword evidence="3" id="KW-0997">Cell inner membrane</keyword>
<organism evidence="7 8">
    <name type="scientific">Cognatishimia maritima</name>
    <dbReference type="NCBI Taxonomy" id="870908"/>
    <lineage>
        <taxon>Bacteria</taxon>
        <taxon>Pseudomonadati</taxon>
        <taxon>Pseudomonadota</taxon>
        <taxon>Alphaproteobacteria</taxon>
        <taxon>Rhodobacterales</taxon>
        <taxon>Paracoccaceae</taxon>
        <taxon>Cognatishimia</taxon>
    </lineage>
</organism>
<evidence type="ECO:0000256" key="5">
    <source>
        <dbReference type="ARBA" id="ARBA00023136"/>
    </source>
</evidence>
<dbReference type="Pfam" id="PF03279">
    <property type="entry name" value="Lip_A_acyltrans"/>
    <property type="match status" value="1"/>
</dbReference>
<name>A0A1M5N6L5_9RHOB</name>
<dbReference type="AlphaFoldDB" id="A0A1M5N6L5"/>
<dbReference type="STRING" id="870908.SAMN04488044_1437"/>